<accession>A0A7C8MA39</accession>
<dbReference type="OrthoDB" id="3798099at2759"/>
<dbReference type="EMBL" id="JAADJZ010000008">
    <property type="protein sequence ID" value="KAF2872916.1"/>
    <property type="molecule type" value="Genomic_DNA"/>
</dbReference>
<sequence>MAPNLPDLPAELLLLIVECEPRPKHEKLAFKALRQTCKAINDKITHSFGCKYFADVTVGLDAIALDKIHGISHSQFVCHVEAVTVNTKALWNCDQLGISADAAVLSLEGVMATLLNGTWANSLGHALPRLPHLKHLYVESPDHYDIGMQNWSRPSLSRIFTTIVKTTFTVALCKVSALETLSISATQYWSMVPVHVSVLGSLAIFMHQLSSLKTLRLNIEVDDDEDTHIEPIHILAHLFQRASTLTDLSLGFSTSDNSAPFFRQLSQTLPPNTLRRLELFHLDTQLKDLKRLLKTCKETLQVLGLHCVTFTGDGQVCRLLRFLREDMVLKEVLLCGLNEERLDDFTYGVHFNLVNLRQWKLHLKMADGDDIGYWLNVVEGGLVFDDLWEWDDVVDLYRADLDARS</sequence>
<dbReference type="Proteomes" id="UP000481861">
    <property type="component" value="Unassembled WGS sequence"/>
</dbReference>
<comment type="caution">
    <text evidence="1">The sequence shown here is derived from an EMBL/GenBank/DDBJ whole genome shotgun (WGS) entry which is preliminary data.</text>
</comment>
<evidence type="ECO:0008006" key="3">
    <source>
        <dbReference type="Google" id="ProtNLM"/>
    </source>
</evidence>
<evidence type="ECO:0000313" key="2">
    <source>
        <dbReference type="Proteomes" id="UP000481861"/>
    </source>
</evidence>
<dbReference type="InterPro" id="IPR032675">
    <property type="entry name" value="LRR_dom_sf"/>
</dbReference>
<gene>
    <name evidence="1" type="ORF">BDV95DRAFT_605505</name>
</gene>
<keyword evidence="2" id="KW-1185">Reference proteome</keyword>
<dbReference type="AlphaFoldDB" id="A0A7C8MA39"/>
<dbReference type="SUPFAM" id="SSF52047">
    <property type="entry name" value="RNI-like"/>
    <property type="match status" value="1"/>
</dbReference>
<protein>
    <recommendedName>
        <fullName evidence="3">F-box domain-containing protein</fullName>
    </recommendedName>
</protein>
<dbReference type="Gene3D" id="3.80.10.10">
    <property type="entry name" value="Ribonuclease Inhibitor"/>
    <property type="match status" value="1"/>
</dbReference>
<reference evidence="1 2" key="1">
    <citation type="submission" date="2020-01" db="EMBL/GenBank/DDBJ databases">
        <authorList>
            <consortium name="DOE Joint Genome Institute"/>
            <person name="Haridas S."/>
            <person name="Albert R."/>
            <person name="Binder M."/>
            <person name="Bloem J."/>
            <person name="Labutti K."/>
            <person name="Salamov A."/>
            <person name="Andreopoulos B."/>
            <person name="Baker S.E."/>
            <person name="Barry K."/>
            <person name="Bills G."/>
            <person name="Bluhm B.H."/>
            <person name="Cannon C."/>
            <person name="Castanera R."/>
            <person name="Culley D.E."/>
            <person name="Daum C."/>
            <person name="Ezra D."/>
            <person name="Gonzalez J.B."/>
            <person name="Henrissat B."/>
            <person name="Kuo A."/>
            <person name="Liang C."/>
            <person name="Lipzen A."/>
            <person name="Lutzoni F."/>
            <person name="Magnuson J."/>
            <person name="Mondo S."/>
            <person name="Nolan M."/>
            <person name="Ohm R."/>
            <person name="Pangilinan J."/>
            <person name="Park H.-J.H."/>
            <person name="Ramirez L."/>
            <person name="Alfaro M."/>
            <person name="Sun H."/>
            <person name="Tritt A."/>
            <person name="Yoshinaga Y."/>
            <person name="Zwiers L.-H.L."/>
            <person name="Turgeon B.G."/>
            <person name="Goodwin S.B."/>
            <person name="Spatafora J.W."/>
            <person name="Crous P.W."/>
            <person name="Grigoriev I.V."/>
        </authorList>
    </citation>
    <scope>NUCLEOTIDE SEQUENCE [LARGE SCALE GENOMIC DNA]</scope>
    <source>
        <strain evidence="1 2">CBS 611.86</strain>
    </source>
</reference>
<name>A0A7C8MA39_9PLEO</name>
<organism evidence="1 2">
    <name type="scientific">Massariosphaeria phaeospora</name>
    <dbReference type="NCBI Taxonomy" id="100035"/>
    <lineage>
        <taxon>Eukaryota</taxon>
        <taxon>Fungi</taxon>
        <taxon>Dikarya</taxon>
        <taxon>Ascomycota</taxon>
        <taxon>Pezizomycotina</taxon>
        <taxon>Dothideomycetes</taxon>
        <taxon>Pleosporomycetidae</taxon>
        <taxon>Pleosporales</taxon>
        <taxon>Pleosporales incertae sedis</taxon>
        <taxon>Massariosphaeria</taxon>
    </lineage>
</organism>
<proteinExistence type="predicted"/>
<evidence type="ECO:0000313" key="1">
    <source>
        <dbReference type="EMBL" id="KAF2872916.1"/>
    </source>
</evidence>